<feature type="domain" description="4Fe-4S ferredoxin-type" evidence="7">
    <location>
        <begin position="374"/>
        <end position="403"/>
    </location>
</feature>
<dbReference type="GO" id="GO:0005886">
    <property type="term" value="C:plasma membrane"/>
    <property type="evidence" value="ECO:0007669"/>
    <property type="project" value="TreeGrafter"/>
</dbReference>
<dbReference type="GO" id="GO:0016491">
    <property type="term" value="F:oxidoreductase activity"/>
    <property type="evidence" value="ECO:0007669"/>
    <property type="project" value="UniProtKB-KW"/>
</dbReference>
<evidence type="ECO:0000313" key="9">
    <source>
        <dbReference type="Proteomes" id="UP000027466"/>
    </source>
</evidence>
<dbReference type="PANTHER" id="PTHR43255:SF1">
    <property type="entry name" value="IRON-SULFUR-BINDING OXIDOREDUCTASE FADF-RELATED"/>
    <property type="match status" value="1"/>
</dbReference>
<keyword evidence="6" id="KW-1133">Transmembrane helix</keyword>
<dbReference type="InterPro" id="IPR017900">
    <property type="entry name" value="4Fe4S_Fe_S_CS"/>
</dbReference>
<dbReference type="InterPro" id="IPR004017">
    <property type="entry name" value="Cys_rich_dom"/>
</dbReference>
<gene>
    <name evidence="8" type="ORF">BG61_09020</name>
</gene>
<dbReference type="PROSITE" id="PS51379">
    <property type="entry name" value="4FE4S_FER_2"/>
    <property type="match status" value="2"/>
</dbReference>
<proteinExistence type="predicted"/>
<dbReference type="EMBL" id="JFHC01000016">
    <property type="protein sequence ID" value="KDR42472.1"/>
    <property type="molecule type" value="Genomic_DNA"/>
</dbReference>
<evidence type="ECO:0000256" key="6">
    <source>
        <dbReference type="SAM" id="Phobius"/>
    </source>
</evidence>
<dbReference type="Gene3D" id="1.20.950.20">
    <property type="entry name" value="Transmembrane di-heme cytochromes, Chain C"/>
    <property type="match status" value="1"/>
</dbReference>
<dbReference type="InterPro" id="IPR051460">
    <property type="entry name" value="HdrC_iron-sulfur_subunit"/>
</dbReference>
<evidence type="ECO:0000256" key="3">
    <source>
        <dbReference type="ARBA" id="ARBA00023002"/>
    </source>
</evidence>
<feature type="transmembrane region" description="Helical" evidence="6">
    <location>
        <begin position="129"/>
        <end position="151"/>
    </location>
</feature>
<comment type="caution">
    <text evidence="8">The sequence shown here is derived from an EMBL/GenBank/DDBJ whole genome shotgun (WGS) entry which is preliminary data.</text>
</comment>
<dbReference type="InterPro" id="IPR017896">
    <property type="entry name" value="4Fe4S_Fe-S-bd"/>
</dbReference>
<feature type="transmembrane region" description="Helical" evidence="6">
    <location>
        <begin position="20"/>
        <end position="43"/>
    </location>
</feature>
<dbReference type="PROSITE" id="PS00198">
    <property type="entry name" value="4FE4S_FER_1"/>
    <property type="match status" value="2"/>
</dbReference>
<keyword evidence="6" id="KW-0812">Transmembrane</keyword>
<dbReference type="GO" id="GO:0046872">
    <property type="term" value="F:metal ion binding"/>
    <property type="evidence" value="ECO:0007669"/>
    <property type="project" value="UniProtKB-KW"/>
</dbReference>
<dbReference type="AlphaFoldDB" id="A0A069PPU3"/>
<dbReference type="SUPFAM" id="SSF103501">
    <property type="entry name" value="Respiratory nitrate reductase 1 gamma chain"/>
    <property type="match status" value="1"/>
</dbReference>
<dbReference type="Pfam" id="PF13237">
    <property type="entry name" value="Fer4_10"/>
    <property type="match status" value="1"/>
</dbReference>
<keyword evidence="3" id="KW-0560">Oxidoreductase</keyword>
<keyword evidence="4" id="KW-0408">Iron</keyword>
<dbReference type="InterPro" id="IPR036197">
    <property type="entry name" value="NarG-like_sf"/>
</dbReference>
<evidence type="ECO:0000259" key="7">
    <source>
        <dbReference type="PROSITE" id="PS51379"/>
    </source>
</evidence>
<keyword evidence="2" id="KW-0479">Metal-binding</keyword>
<feature type="transmembrane region" description="Helical" evidence="6">
    <location>
        <begin position="249"/>
        <end position="266"/>
    </location>
</feature>
<dbReference type="GO" id="GO:0051539">
    <property type="term" value="F:4 iron, 4 sulfur cluster binding"/>
    <property type="evidence" value="ECO:0007669"/>
    <property type="project" value="UniProtKB-KW"/>
</dbReference>
<dbReference type="Proteomes" id="UP000027466">
    <property type="component" value="Unassembled WGS sequence"/>
</dbReference>
<organism evidence="8 9">
    <name type="scientific">Caballeronia glathei</name>
    <dbReference type="NCBI Taxonomy" id="60547"/>
    <lineage>
        <taxon>Bacteria</taxon>
        <taxon>Pseudomonadati</taxon>
        <taxon>Pseudomonadota</taxon>
        <taxon>Betaproteobacteria</taxon>
        <taxon>Burkholderiales</taxon>
        <taxon>Burkholderiaceae</taxon>
        <taxon>Caballeronia</taxon>
    </lineage>
</organism>
<feature type="transmembrane region" description="Helical" evidence="6">
    <location>
        <begin position="186"/>
        <end position="208"/>
    </location>
</feature>
<evidence type="ECO:0000313" key="8">
    <source>
        <dbReference type="EMBL" id="KDR42472.1"/>
    </source>
</evidence>
<feature type="domain" description="4Fe-4S ferredoxin-type" evidence="7">
    <location>
        <begin position="310"/>
        <end position="339"/>
    </location>
</feature>
<evidence type="ECO:0000256" key="1">
    <source>
        <dbReference type="ARBA" id="ARBA00022485"/>
    </source>
</evidence>
<keyword evidence="1" id="KW-0004">4Fe-4S</keyword>
<feature type="transmembrane region" description="Helical" evidence="6">
    <location>
        <begin position="220"/>
        <end position="237"/>
    </location>
</feature>
<accession>A0A069PPU3</accession>
<evidence type="ECO:0000256" key="2">
    <source>
        <dbReference type="ARBA" id="ARBA00022723"/>
    </source>
</evidence>
<keyword evidence="5" id="KW-0411">Iron-sulfur</keyword>
<sequence length="720" mass="80900">MLTASNFDKASVTRILFENFPSFAIGLFYAVGIAAIAVFAWGVHIQIRKYRRGRPVAGPIDLRARFADMMKVVADHRTIARRDPAAGRAHRMIFYGFAVLFIGTATVTVDYDITARVFGYHFWNGNFYLFFKLAMNLAGVSLVGGLIYMMVRRGWIKPPKLDYKRPDRQPADPDYDRSGYRREDWAFLWTLILIGITGFVLSALRLVWLQDRAVVWDTRWWSPVAALLAEFLRAAGLGSSGASILRTGLWWFHGLLALTFIALIPYTKIKHIFTASGSLMMRDPLAAQRLPRIAPESQSVGYKAITDFTWKHLLNLDACTKCGRCHEACPANAAGAPLSPRDVILSLREFANEALEKNTLPDEVKLDVHGKGIGQVFMETVWSCRTCMACVEICPVAVEHVPIIVQLRRKLVEDGEMEPQVQKTLQAIHKNGNSFNESKRKRAAWAKPLPFEIKDARKEPVDMLWFVGDYASFDPRNQRVTRAFATLLHEAHVDFGLLYEGESNAGNDVRRVGEEGLYELLAENNIAMLGKSTFKRIVTTDPHSYNTIRNEYPDFGGKYEIEHYTSLLARMIAEGTIRPRRSLDYRVTFHDPCHLGRFNKGYDAPRQILAALGCDLVEMPRSRDNSFCCGAGGGRIWMSDPVGVEKPSQLRMHEAARIEGLDVFVVCCPKDLTMFEDALKTSGYEGKFVVRELIELVAESLADAAGDGPVSDDQRKAVLA</sequence>
<dbReference type="STRING" id="60547.GCA_000751215_05457"/>
<dbReference type="InterPro" id="IPR009051">
    <property type="entry name" value="Helical_ferredxn"/>
</dbReference>
<dbReference type="PANTHER" id="PTHR43255">
    <property type="entry name" value="IRON-SULFUR-BINDING OXIDOREDUCTASE FADF-RELATED-RELATED"/>
    <property type="match status" value="1"/>
</dbReference>
<evidence type="ECO:0000256" key="4">
    <source>
        <dbReference type="ARBA" id="ARBA00023004"/>
    </source>
</evidence>
<reference evidence="8 9" key="1">
    <citation type="submission" date="2014-03" db="EMBL/GenBank/DDBJ databases">
        <title>Draft Genome Sequences of Four Burkholderia Strains.</title>
        <authorList>
            <person name="Liu X.Y."/>
            <person name="Li C.X."/>
            <person name="Xu J.H."/>
        </authorList>
    </citation>
    <scope>NUCLEOTIDE SEQUENCE [LARGE SCALE GENOMIC DNA]</scope>
    <source>
        <strain evidence="8 9">DSM 50014</strain>
    </source>
</reference>
<keyword evidence="9" id="KW-1185">Reference proteome</keyword>
<evidence type="ECO:0000256" key="5">
    <source>
        <dbReference type="ARBA" id="ARBA00023014"/>
    </source>
</evidence>
<protein>
    <submittedName>
        <fullName evidence="8">Fe-S oxidoreductase</fullName>
    </submittedName>
</protein>
<dbReference type="Gene3D" id="1.10.1060.10">
    <property type="entry name" value="Alpha-helical ferredoxin"/>
    <property type="match status" value="1"/>
</dbReference>
<name>A0A069PPU3_9BURK</name>
<feature type="transmembrane region" description="Helical" evidence="6">
    <location>
        <begin position="92"/>
        <end position="109"/>
    </location>
</feature>
<dbReference type="Pfam" id="PF02754">
    <property type="entry name" value="CCG"/>
    <property type="match status" value="2"/>
</dbReference>
<keyword evidence="6" id="KW-0472">Membrane</keyword>
<dbReference type="RefSeq" id="WP_035937776.1">
    <property type="nucleotide sequence ID" value="NZ_CADFFX010000022.1"/>
</dbReference>
<dbReference type="SUPFAM" id="SSF46548">
    <property type="entry name" value="alpha-helical ferredoxin"/>
    <property type="match status" value="1"/>
</dbReference>